<evidence type="ECO:0000256" key="1">
    <source>
        <dbReference type="ARBA" id="ARBA00013260"/>
    </source>
</evidence>
<name>A0A7V4TZQ8_CALAY</name>
<dbReference type="InterPro" id="IPR018171">
    <property type="entry name" value="Pept_tRNA_hydro_CS"/>
</dbReference>
<dbReference type="GO" id="GO:0072344">
    <property type="term" value="P:rescue of stalled ribosome"/>
    <property type="evidence" value="ECO:0007669"/>
    <property type="project" value="UniProtKB-UniRule"/>
</dbReference>
<keyword evidence="4 7" id="KW-0694">RNA-binding</keyword>
<feature type="binding site" evidence="7">
    <location>
        <position position="64"/>
    </location>
    <ligand>
        <name>tRNA</name>
        <dbReference type="ChEBI" id="CHEBI:17843"/>
    </ligand>
</feature>
<sequence>MKLIVGLGNPGTKYRLTRHNIGFMVLDYLSAKHDFSFKAGKGSYYFAKQKLSTEDVFLVKPTTYMNRSGLAVRQVMDYFKVNLDDLLVIYDDFHLPLGELRFRGKGSSGGHNGIQSIIDHLGTQQFQRLKIGIGDQFRNAVDFVLTPFNKKEQEVLEIIIPAAAEGVFTWLRDGLDTAMNLYNRNVIEVE</sequence>
<organism evidence="10">
    <name type="scientific">Caldithrix abyssi</name>
    <dbReference type="NCBI Taxonomy" id="187145"/>
    <lineage>
        <taxon>Bacteria</taxon>
        <taxon>Pseudomonadati</taxon>
        <taxon>Calditrichota</taxon>
        <taxon>Calditrichia</taxon>
        <taxon>Calditrichales</taxon>
        <taxon>Calditrichaceae</taxon>
        <taxon>Caldithrix</taxon>
    </lineage>
</organism>
<feature type="active site" description="Proton acceptor" evidence="7">
    <location>
        <position position="19"/>
    </location>
</feature>
<keyword evidence="2 7" id="KW-0820">tRNA-binding</keyword>
<evidence type="ECO:0000256" key="5">
    <source>
        <dbReference type="ARBA" id="ARBA00038063"/>
    </source>
</evidence>
<dbReference type="SUPFAM" id="SSF53178">
    <property type="entry name" value="Peptidyl-tRNA hydrolase-like"/>
    <property type="match status" value="1"/>
</dbReference>
<keyword evidence="7" id="KW-0963">Cytoplasm</keyword>
<proteinExistence type="inferred from homology"/>
<comment type="catalytic activity">
    <reaction evidence="7 8">
        <text>an N-acyl-L-alpha-aminoacyl-tRNA + H2O = an N-acyl-L-amino acid + a tRNA + H(+)</text>
        <dbReference type="Rhea" id="RHEA:54448"/>
        <dbReference type="Rhea" id="RHEA-COMP:10123"/>
        <dbReference type="Rhea" id="RHEA-COMP:13883"/>
        <dbReference type="ChEBI" id="CHEBI:15377"/>
        <dbReference type="ChEBI" id="CHEBI:15378"/>
        <dbReference type="ChEBI" id="CHEBI:59874"/>
        <dbReference type="ChEBI" id="CHEBI:78442"/>
        <dbReference type="ChEBI" id="CHEBI:138191"/>
        <dbReference type="EC" id="3.1.1.29"/>
    </reaction>
</comment>
<dbReference type="InterPro" id="IPR001328">
    <property type="entry name" value="Pept_tRNA_hydro"/>
</dbReference>
<dbReference type="Proteomes" id="UP000885779">
    <property type="component" value="Unassembled WGS sequence"/>
</dbReference>
<dbReference type="Pfam" id="PF01195">
    <property type="entry name" value="Pept_tRNA_hydro"/>
    <property type="match status" value="1"/>
</dbReference>
<comment type="function">
    <text evidence="7">Hydrolyzes ribosome-free peptidyl-tRNAs (with 1 or more amino acids incorporated), which drop off the ribosome during protein synthesis, or as a result of ribosome stalling.</text>
</comment>
<dbReference type="PANTHER" id="PTHR17224:SF1">
    <property type="entry name" value="PEPTIDYL-TRNA HYDROLASE"/>
    <property type="match status" value="1"/>
</dbReference>
<dbReference type="CDD" id="cd00462">
    <property type="entry name" value="PTH"/>
    <property type="match status" value="1"/>
</dbReference>
<dbReference type="GO" id="GO:0004045">
    <property type="term" value="F:peptidyl-tRNA hydrolase activity"/>
    <property type="evidence" value="ECO:0007669"/>
    <property type="project" value="UniProtKB-UniRule"/>
</dbReference>
<comment type="similarity">
    <text evidence="5 7 9">Belongs to the PTH family.</text>
</comment>
<dbReference type="FunFam" id="3.40.50.1470:FF:000001">
    <property type="entry name" value="Peptidyl-tRNA hydrolase"/>
    <property type="match status" value="1"/>
</dbReference>
<comment type="subunit">
    <text evidence="7">Monomer.</text>
</comment>
<dbReference type="InterPro" id="IPR036416">
    <property type="entry name" value="Pept_tRNA_hydro_sf"/>
</dbReference>
<evidence type="ECO:0000256" key="3">
    <source>
        <dbReference type="ARBA" id="ARBA00022801"/>
    </source>
</evidence>
<dbReference type="NCBIfam" id="TIGR00447">
    <property type="entry name" value="pth"/>
    <property type="match status" value="1"/>
</dbReference>
<protein>
    <recommendedName>
        <fullName evidence="6 7">Peptidyl-tRNA hydrolase</fullName>
        <shortName evidence="7">Pth</shortName>
        <ecNumber evidence="1 7">3.1.1.29</ecNumber>
    </recommendedName>
</protein>
<evidence type="ECO:0000256" key="9">
    <source>
        <dbReference type="RuleBase" id="RU004320"/>
    </source>
</evidence>
<dbReference type="EC" id="3.1.1.29" evidence="1 7"/>
<dbReference type="PANTHER" id="PTHR17224">
    <property type="entry name" value="PEPTIDYL-TRNA HYDROLASE"/>
    <property type="match status" value="1"/>
</dbReference>
<dbReference type="GO" id="GO:0000049">
    <property type="term" value="F:tRNA binding"/>
    <property type="evidence" value="ECO:0007669"/>
    <property type="project" value="UniProtKB-UniRule"/>
</dbReference>
<dbReference type="GO" id="GO:0005737">
    <property type="term" value="C:cytoplasm"/>
    <property type="evidence" value="ECO:0007669"/>
    <property type="project" value="UniProtKB-SubCell"/>
</dbReference>
<feature type="binding site" evidence="7">
    <location>
        <position position="112"/>
    </location>
    <ligand>
        <name>tRNA</name>
        <dbReference type="ChEBI" id="CHEBI:17843"/>
    </ligand>
</feature>
<comment type="subcellular location">
    <subcellularLocation>
        <location evidence="7">Cytoplasm</location>
    </subcellularLocation>
</comment>
<evidence type="ECO:0000313" key="10">
    <source>
        <dbReference type="EMBL" id="HGY54612.1"/>
    </source>
</evidence>
<comment type="caution">
    <text evidence="10">The sequence shown here is derived from an EMBL/GenBank/DDBJ whole genome shotgun (WGS) entry which is preliminary data.</text>
</comment>
<gene>
    <name evidence="7" type="primary">pth</name>
    <name evidence="10" type="ORF">ENK44_02815</name>
</gene>
<dbReference type="GO" id="GO:0006515">
    <property type="term" value="P:protein quality control for misfolded or incompletely synthesized proteins"/>
    <property type="evidence" value="ECO:0007669"/>
    <property type="project" value="UniProtKB-UniRule"/>
</dbReference>
<keyword evidence="3 7" id="KW-0378">Hydrolase</keyword>
<feature type="binding site" evidence="7">
    <location>
        <position position="66"/>
    </location>
    <ligand>
        <name>tRNA</name>
        <dbReference type="ChEBI" id="CHEBI:17843"/>
    </ligand>
</feature>
<accession>A0A7V4TZQ8</accession>
<feature type="site" description="Stabilizes the basic form of H active site to accept a proton" evidence="7">
    <location>
        <position position="91"/>
    </location>
</feature>
<feature type="site" description="Discriminates between blocked and unblocked aminoacyl-tRNA" evidence="7">
    <location>
        <position position="9"/>
    </location>
</feature>
<reference evidence="10" key="1">
    <citation type="journal article" date="2020" name="mSystems">
        <title>Genome- and Community-Level Interaction Insights into Carbon Utilization and Element Cycling Functions of Hydrothermarchaeota in Hydrothermal Sediment.</title>
        <authorList>
            <person name="Zhou Z."/>
            <person name="Liu Y."/>
            <person name="Xu W."/>
            <person name="Pan J."/>
            <person name="Luo Z.H."/>
            <person name="Li M."/>
        </authorList>
    </citation>
    <scope>NUCLEOTIDE SEQUENCE [LARGE SCALE GENOMIC DNA]</scope>
    <source>
        <strain evidence="10">HyVt-577</strain>
    </source>
</reference>
<evidence type="ECO:0000256" key="6">
    <source>
        <dbReference type="ARBA" id="ARBA00050038"/>
    </source>
</evidence>
<evidence type="ECO:0000256" key="2">
    <source>
        <dbReference type="ARBA" id="ARBA00022555"/>
    </source>
</evidence>
<dbReference type="EMBL" id="DRQG01000023">
    <property type="protein sequence ID" value="HGY54612.1"/>
    <property type="molecule type" value="Genomic_DNA"/>
</dbReference>
<dbReference type="PROSITE" id="PS01195">
    <property type="entry name" value="PEPT_TRNA_HYDROL_1"/>
    <property type="match status" value="1"/>
</dbReference>
<comment type="function">
    <text evidence="7">Catalyzes the release of premature peptidyl moieties from peptidyl-tRNA molecules trapped in stalled 50S ribosomal subunits, and thus maintains levels of free tRNAs and 50S ribosomes.</text>
</comment>
<evidence type="ECO:0000256" key="7">
    <source>
        <dbReference type="HAMAP-Rule" id="MF_00083"/>
    </source>
</evidence>
<feature type="binding site" evidence="7">
    <location>
        <position position="14"/>
    </location>
    <ligand>
        <name>tRNA</name>
        <dbReference type="ChEBI" id="CHEBI:17843"/>
    </ligand>
</feature>
<evidence type="ECO:0000256" key="8">
    <source>
        <dbReference type="RuleBase" id="RU000673"/>
    </source>
</evidence>
<dbReference type="HAMAP" id="MF_00083">
    <property type="entry name" value="Pept_tRNA_hydro_bact"/>
    <property type="match status" value="1"/>
</dbReference>
<dbReference type="AlphaFoldDB" id="A0A7V4TZQ8"/>
<dbReference type="Gene3D" id="3.40.50.1470">
    <property type="entry name" value="Peptidyl-tRNA hydrolase"/>
    <property type="match status" value="1"/>
</dbReference>
<evidence type="ECO:0000256" key="4">
    <source>
        <dbReference type="ARBA" id="ARBA00022884"/>
    </source>
</evidence>